<protein>
    <submittedName>
        <fullName evidence="4">PepSY domain-containing protein</fullName>
    </submittedName>
</protein>
<keyword evidence="5" id="KW-1185">Reference proteome</keyword>
<proteinExistence type="predicted"/>
<evidence type="ECO:0000313" key="4">
    <source>
        <dbReference type="EMBL" id="MFC6958700.1"/>
    </source>
</evidence>
<feature type="compositionally biased region" description="Acidic residues" evidence="1">
    <location>
        <begin position="78"/>
        <end position="89"/>
    </location>
</feature>
<feature type="chain" id="PRO_5045928772" evidence="2">
    <location>
        <begin position="47"/>
        <end position="191"/>
    </location>
</feature>
<accession>A0ABW2DB34</accession>
<dbReference type="Pfam" id="PF03413">
    <property type="entry name" value="PepSY"/>
    <property type="match status" value="1"/>
</dbReference>
<feature type="compositionally biased region" description="Acidic residues" evidence="1">
    <location>
        <begin position="182"/>
        <end position="191"/>
    </location>
</feature>
<reference evidence="5" key="1">
    <citation type="journal article" date="2019" name="Int. J. Syst. Evol. Microbiol.">
        <title>The Global Catalogue of Microorganisms (GCM) 10K type strain sequencing project: providing services to taxonomists for standard genome sequencing and annotation.</title>
        <authorList>
            <consortium name="The Broad Institute Genomics Platform"/>
            <consortium name="The Broad Institute Genome Sequencing Center for Infectious Disease"/>
            <person name="Wu L."/>
            <person name="Ma J."/>
        </authorList>
    </citation>
    <scope>NUCLEOTIDE SEQUENCE [LARGE SCALE GENOMIC DNA]</scope>
    <source>
        <strain evidence="5">KACC 12634</strain>
    </source>
</reference>
<sequence length="191" mass="20090">MNDQTPTQNLTKFAKARSFTGRHRTLVIAGAAGALLLGGGTAAAFAADDDPFESANSGGDQSGTSTDPTTGDDHGGDWDDAWDDHGDDDFVLPDAAIGEDAAVEAALAEIDGTVREVDLEGSADFPVWVIDITDADGIEWDVAVNALDGSILGTHQDDDSDDSDDDDHDDDDNDDHGGDRHDDDDDDRDDD</sequence>
<feature type="region of interest" description="Disordered" evidence="1">
    <location>
        <begin position="151"/>
        <end position="191"/>
    </location>
</feature>
<dbReference type="Proteomes" id="UP001596470">
    <property type="component" value="Unassembled WGS sequence"/>
</dbReference>
<comment type="caution">
    <text evidence="4">The sequence shown here is derived from an EMBL/GenBank/DDBJ whole genome shotgun (WGS) entry which is preliminary data.</text>
</comment>
<organism evidence="4 5">
    <name type="scientific">Glycomyces mayteni</name>
    <dbReference type="NCBI Taxonomy" id="543887"/>
    <lineage>
        <taxon>Bacteria</taxon>
        <taxon>Bacillati</taxon>
        <taxon>Actinomycetota</taxon>
        <taxon>Actinomycetes</taxon>
        <taxon>Glycomycetales</taxon>
        <taxon>Glycomycetaceae</taxon>
        <taxon>Glycomyces</taxon>
    </lineage>
</organism>
<evidence type="ECO:0000256" key="1">
    <source>
        <dbReference type="SAM" id="MobiDB-lite"/>
    </source>
</evidence>
<feature type="signal peptide" evidence="2">
    <location>
        <begin position="1"/>
        <end position="46"/>
    </location>
</feature>
<dbReference type="RefSeq" id="WP_382351476.1">
    <property type="nucleotide sequence ID" value="NZ_JBHMBP010000003.1"/>
</dbReference>
<evidence type="ECO:0000313" key="5">
    <source>
        <dbReference type="Proteomes" id="UP001596470"/>
    </source>
</evidence>
<feature type="region of interest" description="Disordered" evidence="1">
    <location>
        <begin position="48"/>
        <end position="89"/>
    </location>
</feature>
<feature type="compositionally biased region" description="Acidic residues" evidence="1">
    <location>
        <begin position="158"/>
        <end position="174"/>
    </location>
</feature>
<keyword evidence="2" id="KW-0732">Signal</keyword>
<dbReference type="Gene3D" id="3.10.450.40">
    <property type="match status" value="1"/>
</dbReference>
<dbReference type="EMBL" id="JBHSYS010000003">
    <property type="protein sequence ID" value="MFC6958700.1"/>
    <property type="molecule type" value="Genomic_DNA"/>
</dbReference>
<feature type="compositionally biased region" description="Low complexity" evidence="1">
    <location>
        <begin position="58"/>
        <end position="69"/>
    </location>
</feature>
<name>A0ABW2DB34_9ACTN</name>
<gene>
    <name evidence="4" type="ORF">ACFQS3_15985</name>
</gene>
<feature type="domain" description="PepSY" evidence="3">
    <location>
        <begin position="97"/>
        <end position="154"/>
    </location>
</feature>
<evidence type="ECO:0000256" key="2">
    <source>
        <dbReference type="SAM" id="SignalP"/>
    </source>
</evidence>
<evidence type="ECO:0000259" key="3">
    <source>
        <dbReference type="Pfam" id="PF03413"/>
    </source>
</evidence>
<dbReference type="InterPro" id="IPR025711">
    <property type="entry name" value="PepSY"/>
</dbReference>